<evidence type="ECO:0000313" key="1">
    <source>
        <dbReference type="EMBL" id="PWV07519.1"/>
    </source>
</evidence>
<reference evidence="1 2" key="1">
    <citation type="journal article" date="2018" name="Microb. Genom.">
        <title>Expanding an expanded genome: long-read sequencing of Trypanosoma cruzi.</title>
        <authorList>
            <person name="Berna L."/>
            <person name="Rodriguez M."/>
            <person name="Chiribao M.L."/>
            <person name="Parodi-Talice A."/>
            <person name="Pita S."/>
            <person name="Rijo G."/>
            <person name="Alvarez-Valin F."/>
            <person name="Robello C."/>
        </authorList>
    </citation>
    <scope>NUCLEOTIDE SEQUENCE [LARGE SCALE GENOMIC DNA]</scope>
    <source>
        <strain evidence="1 2">TCC</strain>
    </source>
</reference>
<dbReference type="VEuPathDB" id="TriTrypDB:C4B63_6g209"/>
<organism evidence="1 2">
    <name type="scientific">Trypanosoma cruzi</name>
    <dbReference type="NCBI Taxonomy" id="5693"/>
    <lineage>
        <taxon>Eukaryota</taxon>
        <taxon>Discoba</taxon>
        <taxon>Euglenozoa</taxon>
        <taxon>Kinetoplastea</taxon>
        <taxon>Metakinetoplastina</taxon>
        <taxon>Trypanosomatida</taxon>
        <taxon>Trypanosomatidae</taxon>
        <taxon>Trypanosoma</taxon>
        <taxon>Schizotrypanum</taxon>
    </lineage>
</organism>
<sequence length="176" mass="19818">MADYESLTTCQLTNAFRAREKEVLYQMRQMLIPWTKGIHVNRKLYINRASRVLSGALGSWGFWYGRYLYLDPILDASWDEQGKLTRVQSDGQLREAAFDVSAFGAVASRVGSSYGDMTLTGFHLLLLYAGTRSGQRMPLLLGLLALKKAIAALFHIGQSLRRHRVHLLHPPHATNA</sequence>
<dbReference type="VEuPathDB" id="TriTrypDB:TCSYLVIO_002637"/>
<dbReference type="VEuPathDB" id="TriTrypDB:TcCL_NonESM04060"/>
<dbReference type="AlphaFoldDB" id="A0A2V2WIQ9"/>
<name>A0A2V2WIQ9_TRYCR</name>
<dbReference type="VEuPathDB" id="TriTrypDB:TCDM_10112"/>
<dbReference type="EMBL" id="PRFC01000100">
    <property type="protein sequence ID" value="PWV07519.1"/>
    <property type="molecule type" value="Genomic_DNA"/>
</dbReference>
<dbReference type="VEuPathDB" id="TriTrypDB:ECC02_009159"/>
<accession>A0A2V2WIQ9</accession>
<gene>
    <name evidence="1" type="ORF">C3747_100g201</name>
</gene>
<dbReference type="VEuPathDB" id="TriTrypDB:Tc_MARK_1411"/>
<dbReference type="Proteomes" id="UP000246078">
    <property type="component" value="Unassembled WGS sequence"/>
</dbReference>
<proteinExistence type="predicted"/>
<dbReference type="VEuPathDB" id="TriTrypDB:TcCLB.509201.10"/>
<dbReference type="VEuPathDB" id="TriTrypDB:BCY84_15874"/>
<dbReference type="VEuPathDB" id="TriTrypDB:TcCLB.510895.9"/>
<dbReference type="VEuPathDB" id="TriTrypDB:TcYC6_0014460"/>
<evidence type="ECO:0000313" key="2">
    <source>
        <dbReference type="Proteomes" id="UP000246078"/>
    </source>
</evidence>
<dbReference type="VEuPathDB" id="TriTrypDB:TcG_01819"/>
<protein>
    <submittedName>
        <fullName evidence="1">Uncharacterized protein</fullName>
    </submittedName>
</protein>
<comment type="caution">
    <text evidence="1">The sequence shown here is derived from an EMBL/GenBank/DDBJ whole genome shotgun (WGS) entry which is preliminary data.</text>
</comment>
<dbReference type="VEuPathDB" id="TriTrypDB:C3747_100g201"/>